<evidence type="ECO:0000256" key="10">
    <source>
        <dbReference type="HAMAP-Rule" id="MF_01326"/>
    </source>
</evidence>
<feature type="domain" description="KOW" evidence="12">
    <location>
        <begin position="8"/>
        <end position="35"/>
    </location>
</feature>
<evidence type="ECO:0000313" key="13">
    <source>
        <dbReference type="EMBL" id="SFP88031.1"/>
    </source>
</evidence>
<dbReference type="NCBIfam" id="TIGR01079">
    <property type="entry name" value="rplX_bact"/>
    <property type="match status" value="1"/>
</dbReference>
<dbReference type="GO" id="GO:0005840">
    <property type="term" value="C:ribosome"/>
    <property type="evidence" value="ECO:0007669"/>
    <property type="project" value="UniProtKB-KW"/>
</dbReference>
<dbReference type="SMART" id="SM00739">
    <property type="entry name" value="KOW"/>
    <property type="match status" value="1"/>
</dbReference>
<dbReference type="RefSeq" id="WP_025748444.1">
    <property type="nucleotide sequence ID" value="NZ_FOXR01000005.1"/>
</dbReference>
<keyword evidence="6 10" id="KW-0689">Ribosomal protein</keyword>
<keyword evidence="5 10" id="KW-0694">RNA-binding</keyword>
<dbReference type="GO" id="GO:1990904">
    <property type="term" value="C:ribonucleoprotein complex"/>
    <property type="evidence" value="ECO:0007669"/>
    <property type="project" value="UniProtKB-KW"/>
</dbReference>
<name>A0A1I5TYN5_9FIRM</name>
<keyword evidence="14" id="KW-1185">Reference proteome</keyword>
<dbReference type="InterPro" id="IPR057264">
    <property type="entry name" value="Ribosomal_uL24_C"/>
</dbReference>
<comment type="function">
    <text evidence="1 10">One of two assembly initiator proteins, it binds directly to the 5'-end of the 23S rRNA, where it nucleates assembly of the 50S subunit.</text>
</comment>
<evidence type="ECO:0000256" key="7">
    <source>
        <dbReference type="ARBA" id="ARBA00023274"/>
    </source>
</evidence>
<dbReference type="PROSITE" id="PS01108">
    <property type="entry name" value="RIBOSOMAL_L24"/>
    <property type="match status" value="1"/>
</dbReference>
<comment type="subunit">
    <text evidence="3 10">Part of the 50S ribosomal subunit.</text>
</comment>
<dbReference type="OrthoDB" id="9807419at2"/>
<keyword evidence="7 10" id="KW-0687">Ribonucleoprotein</keyword>
<evidence type="ECO:0000256" key="2">
    <source>
        <dbReference type="ARBA" id="ARBA00010618"/>
    </source>
</evidence>
<dbReference type="CDD" id="cd06089">
    <property type="entry name" value="KOW_RPL26"/>
    <property type="match status" value="1"/>
</dbReference>
<dbReference type="HAMAP" id="MF_01326_B">
    <property type="entry name" value="Ribosomal_uL24_B"/>
    <property type="match status" value="1"/>
</dbReference>
<comment type="function">
    <text evidence="9 10">One of the proteins that surrounds the polypeptide exit tunnel on the outside of the subunit.</text>
</comment>
<dbReference type="InterPro" id="IPR008991">
    <property type="entry name" value="Translation_prot_SH3-like_sf"/>
</dbReference>
<dbReference type="SUPFAM" id="SSF50104">
    <property type="entry name" value="Translation proteins SH3-like domain"/>
    <property type="match status" value="1"/>
</dbReference>
<evidence type="ECO:0000256" key="6">
    <source>
        <dbReference type="ARBA" id="ARBA00022980"/>
    </source>
</evidence>
<dbReference type="Pfam" id="PF00467">
    <property type="entry name" value="KOW"/>
    <property type="match status" value="1"/>
</dbReference>
<comment type="similarity">
    <text evidence="2 10 11">Belongs to the universal ribosomal protein uL24 family.</text>
</comment>
<evidence type="ECO:0000256" key="4">
    <source>
        <dbReference type="ARBA" id="ARBA00022730"/>
    </source>
</evidence>
<accession>A0A1I5TYN5</accession>
<gene>
    <name evidence="10" type="primary">rplX</name>
    <name evidence="13" type="ORF">SAMN05444406_105116</name>
</gene>
<dbReference type="InterPro" id="IPR014722">
    <property type="entry name" value="Rib_uL2_dom2"/>
</dbReference>
<protein>
    <recommendedName>
        <fullName evidence="8 10">Large ribosomal subunit protein uL24</fullName>
    </recommendedName>
</protein>
<dbReference type="InterPro" id="IPR041988">
    <property type="entry name" value="Ribosomal_uL24_KOW"/>
</dbReference>
<reference evidence="13 14" key="1">
    <citation type="submission" date="2016-10" db="EMBL/GenBank/DDBJ databases">
        <authorList>
            <person name="de Groot N.N."/>
        </authorList>
    </citation>
    <scope>NUCLEOTIDE SEQUENCE [LARGE SCALE GENOMIC DNA]</scope>
    <source>
        <strain evidence="13 14">DSM 20678</strain>
    </source>
</reference>
<evidence type="ECO:0000256" key="3">
    <source>
        <dbReference type="ARBA" id="ARBA00011838"/>
    </source>
</evidence>
<dbReference type="PANTHER" id="PTHR12903">
    <property type="entry name" value="MITOCHONDRIAL RIBOSOMAL PROTEIN L24"/>
    <property type="match status" value="1"/>
</dbReference>
<dbReference type="FunFam" id="2.30.30.30:FF:000004">
    <property type="entry name" value="50S ribosomal protein L24"/>
    <property type="match status" value="1"/>
</dbReference>
<proteinExistence type="inferred from homology"/>
<evidence type="ECO:0000256" key="11">
    <source>
        <dbReference type="RuleBase" id="RU003477"/>
    </source>
</evidence>
<evidence type="ECO:0000256" key="5">
    <source>
        <dbReference type="ARBA" id="ARBA00022884"/>
    </source>
</evidence>
<dbReference type="Proteomes" id="UP000198577">
    <property type="component" value="Unassembled WGS sequence"/>
</dbReference>
<dbReference type="STRING" id="937334.SAMN05444406_105116"/>
<dbReference type="AlphaFoldDB" id="A0A1I5TYN5"/>
<evidence type="ECO:0000256" key="8">
    <source>
        <dbReference type="ARBA" id="ARBA00035206"/>
    </source>
</evidence>
<evidence type="ECO:0000259" key="12">
    <source>
        <dbReference type="SMART" id="SM00739"/>
    </source>
</evidence>
<dbReference type="InterPro" id="IPR005824">
    <property type="entry name" value="KOW"/>
</dbReference>
<dbReference type="InterPro" id="IPR005825">
    <property type="entry name" value="Ribosomal_uL24_CS"/>
</dbReference>
<keyword evidence="4 10" id="KW-0699">rRNA-binding</keyword>
<evidence type="ECO:0000256" key="9">
    <source>
        <dbReference type="ARBA" id="ARBA00058688"/>
    </source>
</evidence>
<sequence length="110" mass="12195">MAARSKLHVRKGDLVEVISGKYKNVRGKVIAAFPKQGKVIVEKVNIVARHQKPRGVNQPGGIIRTEAPIYASKVMLVCTKCNQRTRVGHKILEDGTKVRVCKKCGETFND</sequence>
<dbReference type="Pfam" id="PF17136">
    <property type="entry name" value="ribosomal_L24"/>
    <property type="match status" value="1"/>
</dbReference>
<dbReference type="GO" id="GO:0006412">
    <property type="term" value="P:translation"/>
    <property type="evidence" value="ECO:0007669"/>
    <property type="project" value="UniProtKB-UniRule"/>
</dbReference>
<dbReference type="EMBL" id="FOXR01000005">
    <property type="protein sequence ID" value="SFP88031.1"/>
    <property type="molecule type" value="Genomic_DNA"/>
</dbReference>
<dbReference type="GO" id="GO:0003735">
    <property type="term" value="F:structural constituent of ribosome"/>
    <property type="evidence" value="ECO:0007669"/>
    <property type="project" value="InterPro"/>
</dbReference>
<dbReference type="InterPro" id="IPR003256">
    <property type="entry name" value="Ribosomal_uL24"/>
</dbReference>
<evidence type="ECO:0000256" key="1">
    <source>
        <dbReference type="ARBA" id="ARBA00004072"/>
    </source>
</evidence>
<organism evidence="13 14">
    <name type="scientific">Caldicoprobacter faecalis</name>
    <dbReference type="NCBI Taxonomy" id="937334"/>
    <lineage>
        <taxon>Bacteria</taxon>
        <taxon>Bacillati</taxon>
        <taxon>Bacillota</taxon>
        <taxon>Clostridia</taxon>
        <taxon>Caldicoprobacterales</taxon>
        <taxon>Caldicoprobacteraceae</taxon>
        <taxon>Caldicoprobacter</taxon>
    </lineage>
</organism>
<dbReference type="Gene3D" id="2.30.30.30">
    <property type="match status" value="1"/>
</dbReference>
<dbReference type="GO" id="GO:0019843">
    <property type="term" value="F:rRNA binding"/>
    <property type="evidence" value="ECO:0007669"/>
    <property type="project" value="UniProtKB-UniRule"/>
</dbReference>
<evidence type="ECO:0000313" key="14">
    <source>
        <dbReference type="Proteomes" id="UP000198577"/>
    </source>
</evidence>